<dbReference type="CDD" id="cd00167">
    <property type="entry name" value="SANT"/>
    <property type="match status" value="1"/>
</dbReference>
<dbReference type="AlphaFoldDB" id="A0AAV0QYN7"/>
<comment type="subcellular location">
    <subcellularLocation>
        <location evidence="1">Nucleus</location>
    </subcellularLocation>
</comment>
<dbReference type="InterPro" id="IPR009057">
    <property type="entry name" value="Homeodomain-like_sf"/>
</dbReference>
<gene>
    <name evidence="7" type="ORF">LITE_LOCUS45416</name>
</gene>
<dbReference type="EMBL" id="CAMGYJ010000010">
    <property type="protein sequence ID" value="CAI0550100.1"/>
    <property type="molecule type" value="Genomic_DNA"/>
</dbReference>
<organism evidence="7 8">
    <name type="scientific">Linum tenue</name>
    <dbReference type="NCBI Taxonomy" id="586396"/>
    <lineage>
        <taxon>Eukaryota</taxon>
        <taxon>Viridiplantae</taxon>
        <taxon>Streptophyta</taxon>
        <taxon>Embryophyta</taxon>
        <taxon>Tracheophyta</taxon>
        <taxon>Spermatophyta</taxon>
        <taxon>Magnoliopsida</taxon>
        <taxon>eudicotyledons</taxon>
        <taxon>Gunneridae</taxon>
        <taxon>Pentapetalae</taxon>
        <taxon>rosids</taxon>
        <taxon>fabids</taxon>
        <taxon>Malpighiales</taxon>
        <taxon>Linaceae</taxon>
        <taxon>Linum</taxon>
    </lineage>
</organism>
<dbReference type="PROSITE" id="PS51294">
    <property type="entry name" value="HTH_MYB"/>
    <property type="match status" value="1"/>
</dbReference>
<dbReference type="InterPro" id="IPR015495">
    <property type="entry name" value="Myb_TF_plants"/>
</dbReference>
<feature type="domain" description="Myb-like" evidence="5">
    <location>
        <begin position="9"/>
        <end position="79"/>
    </location>
</feature>
<dbReference type="PANTHER" id="PTHR47994">
    <property type="entry name" value="F14D16.11-RELATED"/>
    <property type="match status" value="1"/>
</dbReference>
<keyword evidence="2" id="KW-0677">Repeat</keyword>
<name>A0AAV0QYN7_9ROSI</name>
<dbReference type="PROSITE" id="PS50090">
    <property type="entry name" value="MYB_LIKE"/>
    <property type="match status" value="1"/>
</dbReference>
<dbReference type="SUPFAM" id="SSF46689">
    <property type="entry name" value="Homeodomain-like"/>
    <property type="match status" value="1"/>
</dbReference>
<evidence type="ECO:0000256" key="2">
    <source>
        <dbReference type="ARBA" id="ARBA00022737"/>
    </source>
</evidence>
<protein>
    <submittedName>
        <fullName evidence="7">Uncharacterized protein</fullName>
    </submittedName>
</protein>
<dbReference type="InterPro" id="IPR017930">
    <property type="entry name" value="Myb_dom"/>
</dbReference>
<reference evidence="7" key="1">
    <citation type="submission" date="2022-08" db="EMBL/GenBank/DDBJ databases">
        <authorList>
            <person name="Gutierrez-Valencia J."/>
        </authorList>
    </citation>
    <scope>NUCLEOTIDE SEQUENCE</scope>
</reference>
<sequence length="290" mass="31760">MGRTPCCDKNGLKKGPWTTEEDHKLTSYIQLHGPGNWRTLPKNAGKYDRSHHIYMWSAIAARLPGRTDNEIKNYWNTHIRKRLLRNGIDPVTHAPRLDLLDLSAILGNALCHVNPAASLLALLAAGTQSPPSLLNPELLRIAAALASLKQQQNLTDSQTTPSQLIQLQQADLERFLELNNNNDNNSGSQVSGQDNFASLPNDFGFWNTIPELSENCRSFQSCGAGLSGNNNGNIGNADSSVISTPLSSPAQFVNGSLSASTTTEDERESYCSSLLKFEIPESLELLDDFM</sequence>
<evidence type="ECO:0000256" key="1">
    <source>
        <dbReference type="ARBA" id="ARBA00004123"/>
    </source>
</evidence>
<dbReference type="Pfam" id="PF00249">
    <property type="entry name" value="Myb_DNA-binding"/>
    <property type="match status" value="2"/>
</dbReference>
<dbReference type="GO" id="GO:0003677">
    <property type="term" value="F:DNA binding"/>
    <property type="evidence" value="ECO:0007669"/>
    <property type="project" value="UniProtKB-KW"/>
</dbReference>
<proteinExistence type="predicted"/>
<evidence type="ECO:0000256" key="4">
    <source>
        <dbReference type="ARBA" id="ARBA00023242"/>
    </source>
</evidence>
<feature type="domain" description="HTH myb-type" evidence="6">
    <location>
        <begin position="9"/>
        <end position="83"/>
    </location>
</feature>
<evidence type="ECO:0000256" key="3">
    <source>
        <dbReference type="ARBA" id="ARBA00023125"/>
    </source>
</evidence>
<dbReference type="SMART" id="SM00717">
    <property type="entry name" value="SANT"/>
    <property type="match status" value="1"/>
</dbReference>
<dbReference type="GO" id="GO:0005634">
    <property type="term" value="C:nucleus"/>
    <property type="evidence" value="ECO:0007669"/>
    <property type="project" value="UniProtKB-SubCell"/>
</dbReference>
<dbReference type="PANTHER" id="PTHR47994:SF5">
    <property type="entry name" value="F14D16.11-RELATED"/>
    <property type="match status" value="1"/>
</dbReference>
<dbReference type="Proteomes" id="UP001154282">
    <property type="component" value="Unassembled WGS sequence"/>
</dbReference>
<accession>A0AAV0QYN7</accession>
<dbReference type="InterPro" id="IPR001005">
    <property type="entry name" value="SANT/Myb"/>
</dbReference>
<evidence type="ECO:0000259" key="5">
    <source>
        <dbReference type="PROSITE" id="PS50090"/>
    </source>
</evidence>
<comment type="caution">
    <text evidence="7">The sequence shown here is derived from an EMBL/GenBank/DDBJ whole genome shotgun (WGS) entry which is preliminary data.</text>
</comment>
<keyword evidence="3" id="KW-0238">DNA-binding</keyword>
<keyword evidence="8" id="KW-1185">Reference proteome</keyword>
<evidence type="ECO:0000313" key="7">
    <source>
        <dbReference type="EMBL" id="CAI0550100.1"/>
    </source>
</evidence>
<evidence type="ECO:0000313" key="8">
    <source>
        <dbReference type="Proteomes" id="UP001154282"/>
    </source>
</evidence>
<keyword evidence="4" id="KW-0539">Nucleus</keyword>
<evidence type="ECO:0000259" key="6">
    <source>
        <dbReference type="PROSITE" id="PS51294"/>
    </source>
</evidence>
<dbReference type="Gene3D" id="1.10.10.60">
    <property type="entry name" value="Homeodomain-like"/>
    <property type="match status" value="1"/>
</dbReference>